<dbReference type="GO" id="GO:0051604">
    <property type="term" value="P:protein maturation"/>
    <property type="evidence" value="ECO:0007669"/>
    <property type="project" value="UniProtKB-UniRule"/>
</dbReference>
<evidence type="ECO:0000256" key="5">
    <source>
        <dbReference type="RuleBase" id="RU367072"/>
    </source>
</evidence>
<comment type="similarity">
    <text evidence="2 5">Belongs to the MET18/MMS19 family.</text>
</comment>
<keyword evidence="5" id="KW-0227">DNA damage</keyword>
<dbReference type="Pfam" id="PF14500">
    <property type="entry name" value="MMS19_N"/>
    <property type="match status" value="1"/>
</dbReference>
<evidence type="ECO:0000259" key="7">
    <source>
        <dbReference type="Pfam" id="PF14500"/>
    </source>
</evidence>
<dbReference type="InterPro" id="IPR024687">
    <property type="entry name" value="MMS19_C"/>
</dbReference>
<dbReference type="InterPro" id="IPR029240">
    <property type="entry name" value="MMS19_N"/>
</dbReference>
<dbReference type="GO" id="GO:0016226">
    <property type="term" value="P:iron-sulfur cluster assembly"/>
    <property type="evidence" value="ECO:0007669"/>
    <property type="project" value="UniProtKB-UniRule"/>
</dbReference>
<evidence type="ECO:0000256" key="3">
    <source>
        <dbReference type="ARBA" id="ARBA00022737"/>
    </source>
</evidence>
<keyword evidence="5" id="KW-0234">DNA repair</keyword>
<dbReference type="InterPro" id="IPR039920">
    <property type="entry name" value="MMS19"/>
</dbReference>
<dbReference type="EMBL" id="JADNRY010000047">
    <property type="protein sequence ID" value="KAF9069802.1"/>
    <property type="molecule type" value="Genomic_DNA"/>
</dbReference>
<sequence length="1002" mass="111395">MASPPESTERLVRTWMASERDEEVAETISEISSGSTSLLNIVKALGEYLTSEEDKLRTKGVEFLSAVLSRCPADKINRQAAKVLTAFYCSKLEDFQNGLVSLTKFPSSTSEDTPGILDAIFMHVKMGGLVVSDRFHVFTIIDTLMARHRQAIQNMNDDFIGRYVALVNNEKDPQNLMLAFAIDRVILIEFDIANFVEPLFNITFCYFPISFRPHPDDPYGITTDDLRQMLRGCLNATPSFGPLAIPVFLEKLIAGSPMTKRDTLESMSLCFPVYGPALARSSARKLWNTLKLEIFQPMNSTIEELALKTMQDLVKTIYADQSTESADSDIVGLARDACEECIHILREPEKSQAKPAIKILCAFMSTTPSVSQYIVTQTAPHLIKLYTHPDNVAARPSVLLLLSDLIAAARDSMIVSSALKVPAARDPAFACLLGLVSTEKLLSNEELAFIVHNVDEILSEDSEEAEDASAPALQLLVTISQKASHLIKEQTLPLLFGMLPDDAPAREAVSERARVWRILSSLNTLCRQPELFETMVIRLTTKLDLLCLPSSVSKAASLDNQNREPRAAYAHSILTTLYQTLLGKVDEAHTDVAKYVESLLPRLFNLFIYSALVSNEENELIATDSRLITVAGQIIATVVQNVAAQRQDSYIKAVFSAYIEGDIKQISEGQHKIPTTSTFLPFTRDLVILLASAVIPLHKEIRIPVSDLNVLLSNLSAWSLVDNSTDLQRESAWKMISSILNKRSADTSTFIENMLQDFWPRYIADRALASENRNIAIKFWVWISKALLVCNHTQASQFTEVLFSVFDDEDIKWNAAKTFGDIVRTDVVLTKQNYAVIKMLYAQRFVGRILPRLIAGAKDPSEPEKQVSYLVALTSLISSIPKVLYVHEMSALIPLLVRGLDLPDHNIRGQVIDTFLTVADLDSADIVSDHVLSLITTMLKNSSVENMPSVKVRISALKYLGVLPSIVRYDILHPHKAGVIKQLAVSLDDPKRAVRKEAVEAR</sequence>
<dbReference type="InterPro" id="IPR011989">
    <property type="entry name" value="ARM-like"/>
</dbReference>
<dbReference type="Pfam" id="PF12460">
    <property type="entry name" value="MMS19_C"/>
    <property type="match status" value="1"/>
</dbReference>
<dbReference type="SUPFAM" id="SSF48371">
    <property type="entry name" value="ARM repeat"/>
    <property type="match status" value="1"/>
</dbReference>
<accession>A0A9P5PVA4</accession>
<dbReference type="PANTHER" id="PTHR12891:SF0">
    <property type="entry name" value="MMS19 NUCLEOTIDE EXCISION REPAIR PROTEIN HOMOLOG"/>
    <property type="match status" value="1"/>
</dbReference>
<dbReference type="AlphaFoldDB" id="A0A9P5PVA4"/>
<dbReference type="Gene3D" id="1.25.10.10">
    <property type="entry name" value="Leucine-rich Repeat Variant"/>
    <property type="match status" value="1"/>
</dbReference>
<keyword evidence="3" id="KW-0677">Repeat</keyword>
<reference evidence="8" key="1">
    <citation type="submission" date="2020-11" db="EMBL/GenBank/DDBJ databases">
        <authorList>
            <consortium name="DOE Joint Genome Institute"/>
            <person name="Ahrendt S."/>
            <person name="Riley R."/>
            <person name="Andreopoulos W."/>
            <person name="Labutti K."/>
            <person name="Pangilinan J."/>
            <person name="Ruiz-Duenas F.J."/>
            <person name="Barrasa J.M."/>
            <person name="Sanchez-Garcia M."/>
            <person name="Camarero S."/>
            <person name="Miyauchi S."/>
            <person name="Serrano A."/>
            <person name="Linde D."/>
            <person name="Babiker R."/>
            <person name="Drula E."/>
            <person name="Ayuso-Fernandez I."/>
            <person name="Pacheco R."/>
            <person name="Padilla G."/>
            <person name="Ferreira P."/>
            <person name="Barriuso J."/>
            <person name="Kellner H."/>
            <person name="Castanera R."/>
            <person name="Alfaro M."/>
            <person name="Ramirez L."/>
            <person name="Pisabarro A.G."/>
            <person name="Kuo A."/>
            <person name="Tritt A."/>
            <person name="Lipzen A."/>
            <person name="He G."/>
            <person name="Yan M."/>
            <person name="Ng V."/>
            <person name="Cullen D."/>
            <person name="Martin F."/>
            <person name="Rosso M.-N."/>
            <person name="Henrissat B."/>
            <person name="Hibbett D."/>
            <person name="Martinez A.T."/>
            <person name="Grigoriev I.V."/>
        </authorList>
    </citation>
    <scope>NUCLEOTIDE SEQUENCE</scope>
    <source>
        <strain evidence="8">AH 40177</strain>
    </source>
</reference>
<organism evidence="8 9">
    <name type="scientific">Rhodocollybia butyracea</name>
    <dbReference type="NCBI Taxonomy" id="206335"/>
    <lineage>
        <taxon>Eukaryota</taxon>
        <taxon>Fungi</taxon>
        <taxon>Dikarya</taxon>
        <taxon>Basidiomycota</taxon>
        <taxon>Agaricomycotina</taxon>
        <taxon>Agaricomycetes</taxon>
        <taxon>Agaricomycetidae</taxon>
        <taxon>Agaricales</taxon>
        <taxon>Marasmiineae</taxon>
        <taxon>Omphalotaceae</taxon>
        <taxon>Rhodocollybia</taxon>
    </lineage>
</organism>
<dbReference type="PANTHER" id="PTHR12891">
    <property type="entry name" value="DNA REPAIR/TRANSCRIPTION PROTEIN MET18/MMS19"/>
    <property type="match status" value="1"/>
</dbReference>
<name>A0A9P5PVA4_9AGAR</name>
<dbReference type="GO" id="GO:0005634">
    <property type="term" value="C:nucleus"/>
    <property type="evidence" value="ECO:0007669"/>
    <property type="project" value="UniProtKB-SubCell"/>
</dbReference>
<feature type="domain" description="MMS19 C-terminal" evidence="6">
    <location>
        <begin position="518"/>
        <end position="964"/>
    </location>
</feature>
<dbReference type="OrthoDB" id="342900at2759"/>
<comment type="function">
    <text evidence="5">Key component of the cytosolic iron-sulfur protein assembly (CIA) complex, a multiprotein complex that mediates the incorporation of iron-sulfur cluster into apoproteins specifically involved in DNA metabolism and genomic integrity. In the CIA complex, MMS19 acts as an adapter between early-acting CIA components and a subset of cellular target iron-sulfur proteins.</text>
</comment>
<dbReference type="InterPro" id="IPR016024">
    <property type="entry name" value="ARM-type_fold"/>
</dbReference>
<keyword evidence="9" id="KW-1185">Reference proteome</keyword>
<dbReference type="Proteomes" id="UP000772434">
    <property type="component" value="Unassembled WGS sequence"/>
</dbReference>
<protein>
    <recommendedName>
        <fullName evidence="5">MMS19 nucleotide excision repair protein</fullName>
    </recommendedName>
</protein>
<dbReference type="GO" id="GO:0097361">
    <property type="term" value="C:cytosolic [4Fe-4S] assembly targeting complex"/>
    <property type="evidence" value="ECO:0007669"/>
    <property type="project" value="UniProtKB-UniRule"/>
</dbReference>
<evidence type="ECO:0000256" key="2">
    <source>
        <dbReference type="ARBA" id="ARBA00009340"/>
    </source>
</evidence>
<evidence type="ECO:0000313" key="9">
    <source>
        <dbReference type="Proteomes" id="UP000772434"/>
    </source>
</evidence>
<feature type="domain" description="MMS19 N-terminal" evidence="7">
    <location>
        <begin position="42"/>
        <end position="296"/>
    </location>
</feature>
<dbReference type="GO" id="GO:0006281">
    <property type="term" value="P:DNA repair"/>
    <property type="evidence" value="ECO:0007669"/>
    <property type="project" value="UniProtKB-UniRule"/>
</dbReference>
<comment type="subcellular location">
    <subcellularLocation>
        <location evidence="1 5">Nucleus</location>
    </subcellularLocation>
</comment>
<evidence type="ECO:0000259" key="6">
    <source>
        <dbReference type="Pfam" id="PF12460"/>
    </source>
</evidence>
<gene>
    <name evidence="8" type="ORF">BDP27DRAFT_1515885</name>
</gene>
<proteinExistence type="inferred from homology"/>
<comment type="caution">
    <text evidence="8">The sequence shown here is derived from an EMBL/GenBank/DDBJ whole genome shotgun (WGS) entry which is preliminary data.</text>
</comment>
<evidence type="ECO:0000256" key="4">
    <source>
        <dbReference type="ARBA" id="ARBA00023242"/>
    </source>
</evidence>
<evidence type="ECO:0000313" key="8">
    <source>
        <dbReference type="EMBL" id="KAF9069802.1"/>
    </source>
</evidence>
<keyword evidence="4 5" id="KW-0539">Nucleus</keyword>
<evidence type="ECO:0000256" key="1">
    <source>
        <dbReference type="ARBA" id="ARBA00004123"/>
    </source>
</evidence>